<evidence type="ECO:0000313" key="3">
    <source>
        <dbReference type="Proteomes" id="UP000193689"/>
    </source>
</evidence>
<reference evidence="2 3" key="1">
    <citation type="submission" date="2016-07" db="EMBL/GenBank/DDBJ databases">
        <title>Pervasive Adenine N6-methylation of Active Genes in Fungi.</title>
        <authorList>
            <consortium name="DOE Joint Genome Institute"/>
            <person name="Mondo S.J."/>
            <person name="Dannebaum R.O."/>
            <person name="Kuo R.C."/>
            <person name="Labutti K."/>
            <person name="Haridas S."/>
            <person name="Kuo A."/>
            <person name="Salamov A."/>
            <person name="Ahrendt S.R."/>
            <person name="Lipzen A."/>
            <person name="Sullivan W."/>
            <person name="Andreopoulos W.B."/>
            <person name="Clum A."/>
            <person name="Lindquist E."/>
            <person name="Daum C."/>
            <person name="Ramamoorthy G.K."/>
            <person name="Gryganskyi A."/>
            <person name="Culley D."/>
            <person name="Magnuson J.K."/>
            <person name="James T.Y."/>
            <person name="O'Malley M.A."/>
            <person name="Stajich J.E."/>
            <person name="Spatafora J.W."/>
            <person name="Visel A."/>
            <person name="Grigoriev I.V."/>
        </authorList>
    </citation>
    <scope>NUCLEOTIDE SEQUENCE [LARGE SCALE GENOMIC DNA]</scope>
    <source>
        <strain evidence="2 3">CBS 129021</strain>
    </source>
</reference>
<dbReference type="GeneID" id="63780794"/>
<gene>
    <name evidence="2" type="ORF">BCR38DRAFT_490878</name>
</gene>
<evidence type="ECO:0000313" key="2">
    <source>
        <dbReference type="EMBL" id="ORY55873.1"/>
    </source>
</evidence>
<protein>
    <submittedName>
        <fullName evidence="2">Uncharacterized protein</fullName>
    </submittedName>
</protein>
<dbReference type="InParanoid" id="A0A1Y2D9D8"/>
<feature type="compositionally biased region" description="Basic and acidic residues" evidence="1">
    <location>
        <begin position="121"/>
        <end position="132"/>
    </location>
</feature>
<feature type="compositionally biased region" description="Low complexity" evidence="1">
    <location>
        <begin position="44"/>
        <end position="70"/>
    </location>
</feature>
<feature type="compositionally biased region" description="Pro residues" evidence="1">
    <location>
        <begin position="25"/>
        <end position="36"/>
    </location>
</feature>
<proteinExistence type="predicted"/>
<evidence type="ECO:0000256" key="1">
    <source>
        <dbReference type="SAM" id="MobiDB-lite"/>
    </source>
</evidence>
<sequence>MISTAFAFLKSSILSGLQRFTTPEPELPSVPEPYIPDPDLVEDSSTSSTSSPSPSIVTPASPSSPLSTSTEMPGETLREKATKKLHGPDANPSQLGDPISLKAEQSDTVPTSSEEGAGSEKGPKDEQGKDNRGYGGNAEGGKLREKAAKKLHGPDANPSLLGDPISLKVETTEKSAGRGSKL</sequence>
<name>A0A1Y2D9D8_9PEZI</name>
<dbReference type="OrthoDB" id="5234213at2759"/>
<dbReference type="EMBL" id="MCFJ01000025">
    <property type="protein sequence ID" value="ORY55873.1"/>
    <property type="molecule type" value="Genomic_DNA"/>
</dbReference>
<dbReference type="RefSeq" id="XP_040709825.1">
    <property type="nucleotide sequence ID" value="XM_040864582.1"/>
</dbReference>
<organism evidence="2 3">
    <name type="scientific">Pseudomassariella vexata</name>
    <dbReference type="NCBI Taxonomy" id="1141098"/>
    <lineage>
        <taxon>Eukaryota</taxon>
        <taxon>Fungi</taxon>
        <taxon>Dikarya</taxon>
        <taxon>Ascomycota</taxon>
        <taxon>Pezizomycotina</taxon>
        <taxon>Sordariomycetes</taxon>
        <taxon>Xylariomycetidae</taxon>
        <taxon>Amphisphaeriales</taxon>
        <taxon>Pseudomassariaceae</taxon>
        <taxon>Pseudomassariella</taxon>
    </lineage>
</organism>
<comment type="caution">
    <text evidence="2">The sequence shown here is derived from an EMBL/GenBank/DDBJ whole genome shotgun (WGS) entry which is preliminary data.</text>
</comment>
<feature type="region of interest" description="Disordered" evidence="1">
    <location>
        <begin position="21"/>
        <end position="182"/>
    </location>
</feature>
<dbReference type="Proteomes" id="UP000193689">
    <property type="component" value="Unassembled WGS sequence"/>
</dbReference>
<keyword evidence="3" id="KW-1185">Reference proteome</keyword>
<accession>A0A1Y2D9D8</accession>
<dbReference type="AlphaFoldDB" id="A0A1Y2D9D8"/>